<dbReference type="RefSeq" id="XP_042993810.1">
    <property type="nucleotide sequence ID" value="XM_043137876.1"/>
</dbReference>
<dbReference type="KEGG" id="uvi:66061156"/>
<accession>A0A8E5HIZ4</accession>
<proteinExistence type="predicted"/>
<evidence type="ECO:0000313" key="3">
    <source>
        <dbReference type="Proteomes" id="UP000027002"/>
    </source>
</evidence>
<dbReference type="AlphaFoldDB" id="A0A8E5HIZ4"/>
<dbReference type="Proteomes" id="UP000027002">
    <property type="component" value="Chromosome 1"/>
</dbReference>
<dbReference type="EMBL" id="CP072753">
    <property type="protein sequence ID" value="QUC16137.1"/>
    <property type="molecule type" value="Genomic_DNA"/>
</dbReference>
<evidence type="ECO:0000256" key="1">
    <source>
        <dbReference type="SAM" id="MobiDB-lite"/>
    </source>
</evidence>
<reference evidence="2" key="1">
    <citation type="submission" date="2020-03" db="EMBL/GenBank/DDBJ databases">
        <title>A mixture of massive structural variations and highly conserved coding sequences in Ustilaginoidea virens genome.</title>
        <authorList>
            <person name="Zhang K."/>
            <person name="Zhao Z."/>
            <person name="Zhang Z."/>
            <person name="Li Y."/>
            <person name="Hsiang T."/>
            <person name="Sun W."/>
        </authorList>
    </citation>
    <scope>NUCLEOTIDE SEQUENCE</scope>
    <source>
        <strain evidence="2">UV-8b</strain>
    </source>
</reference>
<gene>
    <name evidence="2" type="ORF">UV8b_00378</name>
</gene>
<sequence length="248" mass="27627">MKKGMSRTAGRHTPRRQAGKVSDQTGHDPSFGFMPQVHNKLVSDTTRSLRLTVETGNVYSVPAPLWLSCRPAQRLQPPLPLESERNKTYYGVPPASRPLLQTPRHAHHPSHRPCHPSPLAFLFSHQTLLPHIQEYLHSHLPILYPFALPGPTPNPHLDHGWSDTHTLAGVSFTTDDISTMQRTRGPGSSAWCKDKNPAGSCYRVCLCPLFQVPSQKRYAVPLDASLHFLFMLWHPVVPPGDTEGPGQT</sequence>
<keyword evidence="3" id="KW-1185">Reference proteome</keyword>
<feature type="compositionally biased region" description="Basic residues" evidence="1">
    <location>
        <begin position="1"/>
        <end position="18"/>
    </location>
</feature>
<organism evidence="2 3">
    <name type="scientific">Ustilaginoidea virens</name>
    <name type="common">Rice false smut fungus</name>
    <name type="synonym">Villosiclava virens</name>
    <dbReference type="NCBI Taxonomy" id="1159556"/>
    <lineage>
        <taxon>Eukaryota</taxon>
        <taxon>Fungi</taxon>
        <taxon>Dikarya</taxon>
        <taxon>Ascomycota</taxon>
        <taxon>Pezizomycotina</taxon>
        <taxon>Sordariomycetes</taxon>
        <taxon>Hypocreomycetidae</taxon>
        <taxon>Hypocreales</taxon>
        <taxon>Clavicipitaceae</taxon>
        <taxon>Ustilaginoidea</taxon>
    </lineage>
</organism>
<evidence type="ECO:0000313" key="2">
    <source>
        <dbReference type="EMBL" id="QUC16137.1"/>
    </source>
</evidence>
<protein>
    <submittedName>
        <fullName evidence="2">Uncharacterized protein</fullName>
    </submittedName>
</protein>
<dbReference type="GeneID" id="66061156"/>
<feature type="region of interest" description="Disordered" evidence="1">
    <location>
        <begin position="1"/>
        <end position="33"/>
    </location>
</feature>
<name>A0A8E5HIZ4_USTVR</name>